<sequence length="343" mass="36949">MHYALLGNSGLVVSRLAFGALTLTRDDPMQGLAKVRGADADALVGQALDAGINFFDTADIYAGGQSEEVLGKALAPHRDGVVIATKVMGRMGTPLVQAGLTKRHIAWAIDQSLRRLGTDWVDVYIAHNEDARTPLEETLEALDGVVRAGKARYLGFSNWSAWKVAAALELQRANGWAQFTHGQMYYSLLGRDIERDLMMMRGRYGIGVTAWSPLAGGFLSGKYDRNRPGAEGDRLAATGYMPFDRELGFALLDALREIAGELEASVAQVSLAWLLAKSVDSVILGASRPEQLADNLGAAALMLPDDVVARLDALTAPAELYPHWHWRNAADGPLEAALSGHGR</sequence>
<dbReference type="GO" id="GO:0016491">
    <property type="term" value="F:oxidoreductase activity"/>
    <property type="evidence" value="ECO:0007669"/>
    <property type="project" value="UniProtKB-KW"/>
</dbReference>
<accession>A0A7W6JT37</accession>
<dbReference type="FunFam" id="3.20.20.100:FF:000004">
    <property type="entry name" value="Oxidoreductase, aldo/keto reductase"/>
    <property type="match status" value="1"/>
</dbReference>
<dbReference type="RefSeq" id="WP_183998400.1">
    <property type="nucleotide sequence ID" value="NZ_JACIEH010000002.1"/>
</dbReference>
<keyword evidence="4" id="KW-1185">Reference proteome</keyword>
<evidence type="ECO:0000313" key="3">
    <source>
        <dbReference type="EMBL" id="MBB4099089.1"/>
    </source>
</evidence>
<dbReference type="InterPro" id="IPR036812">
    <property type="entry name" value="NAD(P)_OxRdtase_dom_sf"/>
</dbReference>
<evidence type="ECO:0000256" key="1">
    <source>
        <dbReference type="ARBA" id="ARBA00023002"/>
    </source>
</evidence>
<dbReference type="PRINTS" id="PR00069">
    <property type="entry name" value="ALDKETRDTASE"/>
</dbReference>
<evidence type="ECO:0000313" key="4">
    <source>
        <dbReference type="Proteomes" id="UP000557392"/>
    </source>
</evidence>
<dbReference type="PANTHER" id="PTHR43364">
    <property type="entry name" value="NADH-SPECIFIC METHYLGLYOXAL REDUCTASE-RELATED"/>
    <property type="match status" value="1"/>
</dbReference>
<dbReference type="Gene3D" id="3.20.20.100">
    <property type="entry name" value="NADP-dependent oxidoreductase domain"/>
    <property type="match status" value="1"/>
</dbReference>
<proteinExistence type="predicted"/>
<keyword evidence="1" id="KW-0560">Oxidoreductase</keyword>
<gene>
    <name evidence="3" type="ORF">GGR46_002653</name>
</gene>
<comment type="caution">
    <text evidence="3">The sequence shown here is derived from an EMBL/GenBank/DDBJ whole genome shotgun (WGS) entry which is preliminary data.</text>
</comment>
<dbReference type="InterPro" id="IPR023210">
    <property type="entry name" value="NADP_OxRdtase_dom"/>
</dbReference>
<feature type="domain" description="NADP-dependent oxidoreductase" evidence="2">
    <location>
        <begin position="16"/>
        <end position="314"/>
    </location>
</feature>
<evidence type="ECO:0000259" key="2">
    <source>
        <dbReference type="Pfam" id="PF00248"/>
    </source>
</evidence>
<dbReference type="GO" id="GO:0005829">
    <property type="term" value="C:cytosol"/>
    <property type="evidence" value="ECO:0007669"/>
    <property type="project" value="TreeGrafter"/>
</dbReference>
<dbReference type="PANTHER" id="PTHR43364:SF18">
    <property type="entry name" value="OXIDOREDUCTASE"/>
    <property type="match status" value="1"/>
</dbReference>
<dbReference type="Pfam" id="PF00248">
    <property type="entry name" value="Aldo_ket_red"/>
    <property type="match status" value="1"/>
</dbReference>
<name>A0A7W6JT37_9SPHN</name>
<dbReference type="SUPFAM" id="SSF51430">
    <property type="entry name" value="NAD(P)-linked oxidoreductase"/>
    <property type="match status" value="1"/>
</dbReference>
<dbReference type="InterPro" id="IPR020471">
    <property type="entry name" value="AKR"/>
</dbReference>
<dbReference type="EMBL" id="JACIEH010000002">
    <property type="protein sequence ID" value="MBB4099089.1"/>
    <property type="molecule type" value="Genomic_DNA"/>
</dbReference>
<dbReference type="AlphaFoldDB" id="A0A7W6JT37"/>
<protein>
    <submittedName>
        <fullName evidence="3">Aryl-alcohol dehydrogenase-like predicted oxidoreductase</fullName>
    </submittedName>
</protein>
<reference evidence="3 4" key="1">
    <citation type="submission" date="2020-08" db="EMBL/GenBank/DDBJ databases">
        <title>Genomic Encyclopedia of Type Strains, Phase IV (KMG-IV): sequencing the most valuable type-strain genomes for metagenomic binning, comparative biology and taxonomic classification.</title>
        <authorList>
            <person name="Goeker M."/>
        </authorList>
    </citation>
    <scope>NUCLEOTIDE SEQUENCE [LARGE SCALE GENOMIC DNA]</scope>
    <source>
        <strain evidence="3 4">DSM 101806</strain>
    </source>
</reference>
<dbReference type="InterPro" id="IPR050523">
    <property type="entry name" value="AKR_Detox_Biosynth"/>
</dbReference>
<dbReference type="Proteomes" id="UP000557392">
    <property type="component" value="Unassembled WGS sequence"/>
</dbReference>
<organism evidence="3 4">
    <name type="scientific">Sphingomonas kyeonggiensis</name>
    <dbReference type="NCBI Taxonomy" id="1268553"/>
    <lineage>
        <taxon>Bacteria</taxon>
        <taxon>Pseudomonadati</taxon>
        <taxon>Pseudomonadota</taxon>
        <taxon>Alphaproteobacteria</taxon>
        <taxon>Sphingomonadales</taxon>
        <taxon>Sphingomonadaceae</taxon>
        <taxon>Sphingomonas</taxon>
    </lineage>
</organism>